<reference evidence="12" key="1">
    <citation type="journal article" date="2023" name="Plant J.">
        <title>Genome sequences and population genomics provide insights into the demographic history, inbreeding, and mutation load of two 'living fossil' tree species of Dipteronia.</title>
        <authorList>
            <person name="Feng Y."/>
            <person name="Comes H.P."/>
            <person name="Chen J."/>
            <person name="Zhu S."/>
            <person name="Lu R."/>
            <person name="Zhang X."/>
            <person name="Li P."/>
            <person name="Qiu J."/>
            <person name="Olsen K.M."/>
            <person name="Qiu Y."/>
        </authorList>
    </citation>
    <scope>NUCLEOTIDE SEQUENCE</scope>
    <source>
        <strain evidence="12">NBL</strain>
    </source>
</reference>
<dbReference type="EMBL" id="JANJYJ010000002">
    <property type="protein sequence ID" value="KAK3226731.1"/>
    <property type="molecule type" value="Genomic_DNA"/>
</dbReference>
<comment type="similarity">
    <text evidence="2">Belongs to the histone deacetylase HD2 family.</text>
</comment>
<dbReference type="PROSITE" id="PS50157">
    <property type="entry name" value="ZINC_FINGER_C2H2_2"/>
    <property type="match status" value="1"/>
</dbReference>
<dbReference type="GO" id="GO:0005730">
    <property type="term" value="C:nucleolus"/>
    <property type="evidence" value="ECO:0007669"/>
    <property type="project" value="UniProtKB-SubCell"/>
</dbReference>
<feature type="compositionally biased region" description="Polar residues" evidence="10">
    <location>
        <begin position="132"/>
        <end position="144"/>
    </location>
</feature>
<dbReference type="Pfam" id="PF17800">
    <property type="entry name" value="NPL"/>
    <property type="match status" value="1"/>
</dbReference>
<dbReference type="Gene3D" id="2.60.120.340">
    <property type="entry name" value="Nucleoplasmin core domain"/>
    <property type="match status" value="1"/>
</dbReference>
<dbReference type="GO" id="GO:0006325">
    <property type="term" value="P:chromatin organization"/>
    <property type="evidence" value="ECO:0007669"/>
    <property type="project" value="UniProtKB-KW"/>
</dbReference>
<protein>
    <recommendedName>
        <fullName evidence="11">C2H2-type domain-containing protein</fullName>
    </recommendedName>
</protein>
<comment type="caution">
    <text evidence="12">The sequence shown here is derived from an EMBL/GenBank/DDBJ whole genome shotgun (WGS) entry which is preliminary data.</text>
</comment>
<organism evidence="12 13">
    <name type="scientific">Dipteronia sinensis</name>
    <dbReference type="NCBI Taxonomy" id="43782"/>
    <lineage>
        <taxon>Eukaryota</taxon>
        <taxon>Viridiplantae</taxon>
        <taxon>Streptophyta</taxon>
        <taxon>Embryophyta</taxon>
        <taxon>Tracheophyta</taxon>
        <taxon>Spermatophyta</taxon>
        <taxon>Magnoliopsida</taxon>
        <taxon>eudicotyledons</taxon>
        <taxon>Gunneridae</taxon>
        <taxon>Pentapetalae</taxon>
        <taxon>rosids</taxon>
        <taxon>malvids</taxon>
        <taxon>Sapindales</taxon>
        <taxon>Sapindaceae</taxon>
        <taxon>Hippocastanoideae</taxon>
        <taxon>Acereae</taxon>
        <taxon>Dipteronia</taxon>
    </lineage>
</organism>
<evidence type="ECO:0000259" key="11">
    <source>
        <dbReference type="PROSITE" id="PS50157"/>
    </source>
</evidence>
<dbReference type="GO" id="GO:0008270">
    <property type="term" value="F:zinc ion binding"/>
    <property type="evidence" value="ECO:0007669"/>
    <property type="project" value="UniProtKB-KW"/>
</dbReference>
<evidence type="ECO:0000256" key="10">
    <source>
        <dbReference type="SAM" id="MobiDB-lite"/>
    </source>
</evidence>
<evidence type="ECO:0000256" key="1">
    <source>
        <dbReference type="ARBA" id="ARBA00004604"/>
    </source>
</evidence>
<evidence type="ECO:0000313" key="12">
    <source>
        <dbReference type="EMBL" id="KAK3226731.1"/>
    </source>
</evidence>
<feature type="compositionally biased region" description="Acidic residues" evidence="10">
    <location>
        <begin position="196"/>
        <end position="225"/>
    </location>
</feature>
<feature type="compositionally biased region" description="Acidic residues" evidence="10">
    <location>
        <begin position="164"/>
        <end position="184"/>
    </location>
</feature>
<evidence type="ECO:0000256" key="6">
    <source>
        <dbReference type="ARBA" id="ARBA00023015"/>
    </source>
</evidence>
<keyword evidence="5" id="KW-0156">Chromatin regulator</keyword>
<keyword evidence="8" id="KW-0539">Nucleus</keyword>
<gene>
    <name evidence="12" type="ORF">Dsin_006593</name>
</gene>
<feature type="compositionally biased region" description="Low complexity" evidence="10">
    <location>
        <begin position="293"/>
        <end position="304"/>
    </location>
</feature>
<evidence type="ECO:0000256" key="2">
    <source>
        <dbReference type="ARBA" id="ARBA00006673"/>
    </source>
</evidence>
<evidence type="ECO:0000313" key="13">
    <source>
        <dbReference type="Proteomes" id="UP001281410"/>
    </source>
</evidence>
<evidence type="ECO:0000256" key="3">
    <source>
        <dbReference type="ARBA" id="ARBA00022491"/>
    </source>
</evidence>
<keyword evidence="4" id="KW-0378">Hydrolase</keyword>
<keyword evidence="6" id="KW-0805">Transcription regulation</keyword>
<dbReference type="GO" id="GO:0016787">
    <property type="term" value="F:hydrolase activity"/>
    <property type="evidence" value="ECO:0007669"/>
    <property type="project" value="UniProtKB-KW"/>
</dbReference>
<sequence>MSTSMEFWGVEVKSGQPLKINPGDNKIVHLSQGSLGEVKKGSEPVCLYIKVNDKKLVLGTLSAEKFPQLSFDLVVEKDFELSHNWKNGSVYFTGYKIHVEEGTDAEEDDTPEYDEDAVKVPLTNNGKDESRANSVSEKNATKPDSSAAKQKVKNVKPNQKAEDSDSDDGDSEGSSTDDDETSDEETPKLVVNRMDESDESSGEEDESDEDDDEDTNESESDDEEEKTPAKAELRNKRPAESATKTPVPDKKAKFITPQKTEGKKGISHTATPYPSKQAGKTPANSDQAKQQAKKSGGSYSCKSCNRSFTTDGGLQAHTKAKHTAAA</sequence>
<name>A0AAE0EFS6_9ROSI</name>
<accession>A0AAE0EFS6</accession>
<dbReference type="InterPro" id="IPR041232">
    <property type="entry name" value="NPL"/>
</dbReference>
<feature type="region of interest" description="Disordered" evidence="10">
    <location>
        <begin position="103"/>
        <end position="326"/>
    </location>
</feature>
<feature type="compositionally biased region" description="Acidic residues" evidence="10">
    <location>
        <begin position="103"/>
        <end position="115"/>
    </location>
</feature>
<comment type="subcellular location">
    <subcellularLocation>
        <location evidence="1">Nucleus</location>
        <location evidence="1">Nucleolus</location>
    </subcellularLocation>
</comment>
<dbReference type="InterPro" id="IPR013087">
    <property type="entry name" value="Znf_C2H2_type"/>
</dbReference>
<keyword evidence="9" id="KW-0863">Zinc-finger</keyword>
<proteinExistence type="inferred from homology"/>
<dbReference type="AlphaFoldDB" id="A0AAE0EFS6"/>
<evidence type="ECO:0000256" key="9">
    <source>
        <dbReference type="PROSITE-ProRule" id="PRU00042"/>
    </source>
</evidence>
<keyword evidence="9" id="KW-0862">Zinc</keyword>
<feature type="domain" description="C2H2-type" evidence="11">
    <location>
        <begin position="299"/>
        <end position="326"/>
    </location>
</feature>
<evidence type="ECO:0000256" key="8">
    <source>
        <dbReference type="ARBA" id="ARBA00023242"/>
    </source>
</evidence>
<keyword evidence="7" id="KW-0804">Transcription</keyword>
<keyword evidence="3" id="KW-0678">Repressor</keyword>
<dbReference type="Proteomes" id="UP001281410">
    <property type="component" value="Unassembled WGS sequence"/>
</dbReference>
<dbReference type="PROSITE" id="PS00028">
    <property type="entry name" value="ZINC_FINGER_C2H2_1"/>
    <property type="match status" value="1"/>
</dbReference>
<evidence type="ECO:0000256" key="5">
    <source>
        <dbReference type="ARBA" id="ARBA00022853"/>
    </source>
</evidence>
<keyword evidence="13" id="KW-1185">Reference proteome</keyword>
<evidence type="ECO:0000256" key="7">
    <source>
        <dbReference type="ARBA" id="ARBA00023163"/>
    </source>
</evidence>
<dbReference type="FunFam" id="2.60.120.340:FF:000004">
    <property type="entry name" value="Histone deacetylase HDT1"/>
    <property type="match status" value="1"/>
</dbReference>
<keyword evidence="9" id="KW-0479">Metal-binding</keyword>
<feature type="compositionally biased region" description="Basic and acidic residues" evidence="10">
    <location>
        <begin position="226"/>
        <end position="239"/>
    </location>
</feature>
<evidence type="ECO:0000256" key="4">
    <source>
        <dbReference type="ARBA" id="ARBA00022801"/>
    </source>
</evidence>